<comment type="caution">
    <text evidence="1">The sequence shown here is derived from an EMBL/GenBank/DDBJ whole genome shotgun (WGS) entry which is preliminary data.</text>
</comment>
<dbReference type="InterPro" id="IPR002347">
    <property type="entry name" value="SDR_fam"/>
</dbReference>
<dbReference type="EC" id="1.1.1.313" evidence="1"/>
<dbReference type="Gene3D" id="3.40.50.720">
    <property type="entry name" value="NAD(P)-binding Rossmann-like Domain"/>
    <property type="match status" value="1"/>
</dbReference>
<dbReference type="PANTHER" id="PTHR43431:SF7">
    <property type="entry name" value="OXIDOREDUCTASE, SHORT CHAIN DEHYDROGENASE_REDUCTASE FAMILY (AFU_ORTHOLOGUE AFUA_5G14000)"/>
    <property type="match status" value="1"/>
</dbReference>
<sequence>MTDSYIITGAGKGSGRYFAKTVAELGKDVALISRTAADLESLKQELQCINANIHISTHLVDLADPLETKKAFDTIQNIHGQTIKAVVSFAGAWIKSKPLDSLEISDFMEALQSNFFCTFNTIKETIRISTAALDGLAIITIGGTSSVWMNPEAPVMSVAKGAISHYSRILAKQLLAKGVHVAHFIIDGPIFNERGLGLNPAFQENQFIKPESIAREIHHVINQSQDAWTFEWDIRPFTRDTKLI</sequence>
<protein>
    <submittedName>
        <fullName evidence="1">Sulfoacetaldehyde reductase</fullName>
        <ecNumber evidence="1">1.1.1.313</ecNumber>
    </submittedName>
</protein>
<accession>A0A0W0YIG7</accession>
<dbReference type="PANTHER" id="PTHR43431">
    <property type="entry name" value="OXIDOREDUCTASE, SHORT CHAIN DEHYDROGENASE/REDUCTASE FAMILY (AFU_ORTHOLOGUE AFUA_5G14000)"/>
    <property type="match status" value="1"/>
</dbReference>
<evidence type="ECO:0000313" key="2">
    <source>
        <dbReference type="Proteomes" id="UP000054703"/>
    </source>
</evidence>
<proteinExistence type="predicted"/>
<organism evidence="1 2">
    <name type="scientific">Legionella santicrucis</name>
    <dbReference type="NCBI Taxonomy" id="45074"/>
    <lineage>
        <taxon>Bacteria</taxon>
        <taxon>Pseudomonadati</taxon>
        <taxon>Pseudomonadota</taxon>
        <taxon>Gammaproteobacteria</taxon>
        <taxon>Legionellales</taxon>
        <taxon>Legionellaceae</taxon>
        <taxon>Legionella</taxon>
    </lineage>
</organism>
<keyword evidence="2" id="KW-1185">Reference proteome</keyword>
<dbReference type="Pfam" id="PF00106">
    <property type="entry name" value="adh_short"/>
    <property type="match status" value="1"/>
</dbReference>
<dbReference type="SUPFAM" id="SSF51735">
    <property type="entry name" value="NAD(P)-binding Rossmann-fold domains"/>
    <property type="match status" value="1"/>
</dbReference>
<keyword evidence="1" id="KW-0560">Oxidoreductase</keyword>
<dbReference type="PATRIC" id="fig|45074.5.peg.3125"/>
<dbReference type="RefSeq" id="WP_058514872.1">
    <property type="nucleotide sequence ID" value="NZ_CAAAIH010000044.1"/>
</dbReference>
<dbReference type="Proteomes" id="UP000054703">
    <property type="component" value="Unassembled WGS sequence"/>
</dbReference>
<dbReference type="EMBL" id="LNYU01000081">
    <property type="protein sequence ID" value="KTD56749.1"/>
    <property type="molecule type" value="Genomic_DNA"/>
</dbReference>
<dbReference type="STRING" id="45074.Lsan_2909"/>
<dbReference type="InterPro" id="IPR036291">
    <property type="entry name" value="NAD(P)-bd_dom_sf"/>
</dbReference>
<dbReference type="AlphaFoldDB" id="A0A0W0YIG7"/>
<reference evidence="1 2" key="1">
    <citation type="submission" date="2015-11" db="EMBL/GenBank/DDBJ databases">
        <title>Genomic analysis of 38 Legionella species identifies large and diverse effector repertoires.</title>
        <authorList>
            <person name="Burstein D."/>
            <person name="Amaro F."/>
            <person name="Zusman T."/>
            <person name="Lifshitz Z."/>
            <person name="Cohen O."/>
            <person name="Gilbert J.A."/>
            <person name="Pupko T."/>
            <person name="Shuman H.A."/>
            <person name="Segal G."/>
        </authorList>
    </citation>
    <scope>NUCLEOTIDE SEQUENCE [LARGE SCALE GENOMIC DNA]</scope>
    <source>
        <strain evidence="1 2">SC-63-C7</strain>
    </source>
</reference>
<evidence type="ECO:0000313" key="1">
    <source>
        <dbReference type="EMBL" id="KTD56749.1"/>
    </source>
</evidence>
<name>A0A0W0YIG7_9GAMM</name>
<dbReference type="GO" id="GO:0016491">
    <property type="term" value="F:oxidoreductase activity"/>
    <property type="evidence" value="ECO:0007669"/>
    <property type="project" value="UniProtKB-KW"/>
</dbReference>
<gene>
    <name evidence="1" type="primary">isfD</name>
    <name evidence="1" type="ORF">Lsan_2909</name>
</gene>